<keyword evidence="3" id="KW-1185">Reference proteome</keyword>
<dbReference type="InterPro" id="IPR006016">
    <property type="entry name" value="UspA"/>
</dbReference>
<dbReference type="Pfam" id="PF00582">
    <property type="entry name" value="Usp"/>
    <property type="match status" value="1"/>
</dbReference>
<protein>
    <submittedName>
        <fullName evidence="2">Universal stress protein</fullName>
    </submittedName>
</protein>
<evidence type="ECO:0000259" key="1">
    <source>
        <dbReference type="Pfam" id="PF00582"/>
    </source>
</evidence>
<dbReference type="Proteomes" id="UP001596434">
    <property type="component" value="Unassembled WGS sequence"/>
</dbReference>
<evidence type="ECO:0000313" key="3">
    <source>
        <dbReference type="Proteomes" id="UP001596434"/>
    </source>
</evidence>
<dbReference type="GeneID" id="96954599"/>
<proteinExistence type="predicted"/>
<dbReference type="SUPFAM" id="SSF52402">
    <property type="entry name" value="Adenine nucleotide alpha hydrolases-like"/>
    <property type="match status" value="1"/>
</dbReference>
<dbReference type="Gene3D" id="3.40.50.12370">
    <property type="match status" value="1"/>
</dbReference>
<dbReference type="EMBL" id="JBHTAT010000001">
    <property type="protein sequence ID" value="MFC7256214.1"/>
    <property type="molecule type" value="Genomic_DNA"/>
</dbReference>
<sequence>MSDRPSILVPLRVLEGESVPEGVPELLAEANVVLLGYHVIPEQTAPGQAQMQFEERATERLDEYQAMFEEAGATVERRLVFTHVAQKTIDRMTTEHDCLAALVPNATGPVEDVLVAVRGAVGIDRLARVVAGLFGEMDVSVTLYHVAEPDETDEDVGTLLEGMVNRLEDQGMDASRIETRVDRDQEALDAIVDAADAFDVVVMGESDPSLATFVFGMPADQVADRFLGPVLVVQREPRHETEE</sequence>
<feature type="domain" description="UspA" evidence="1">
    <location>
        <begin position="112"/>
        <end position="233"/>
    </location>
</feature>
<comment type="caution">
    <text evidence="2">The sequence shown here is derived from an EMBL/GenBank/DDBJ whole genome shotgun (WGS) entry which is preliminary data.</text>
</comment>
<name>A0ABD6A0Y7_9EURY</name>
<accession>A0ABD6A0Y7</accession>
<reference evidence="2 3" key="1">
    <citation type="journal article" date="2019" name="Int. J. Syst. Evol. Microbiol.">
        <title>The Global Catalogue of Microorganisms (GCM) 10K type strain sequencing project: providing services to taxonomists for standard genome sequencing and annotation.</title>
        <authorList>
            <consortium name="The Broad Institute Genomics Platform"/>
            <consortium name="The Broad Institute Genome Sequencing Center for Infectious Disease"/>
            <person name="Wu L."/>
            <person name="Ma J."/>
        </authorList>
    </citation>
    <scope>NUCLEOTIDE SEQUENCE [LARGE SCALE GENOMIC DNA]</scope>
    <source>
        <strain evidence="2 3">GX21</strain>
    </source>
</reference>
<organism evidence="2 3">
    <name type="scientific">Haloplanus litoreus</name>
    <dbReference type="NCBI Taxonomy" id="767515"/>
    <lineage>
        <taxon>Archaea</taxon>
        <taxon>Methanobacteriati</taxon>
        <taxon>Methanobacteriota</taxon>
        <taxon>Stenosarchaea group</taxon>
        <taxon>Halobacteria</taxon>
        <taxon>Halobacteriales</taxon>
        <taxon>Haloferacaceae</taxon>
        <taxon>Haloplanus</taxon>
    </lineage>
</organism>
<dbReference type="AlphaFoldDB" id="A0ABD6A0Y7"/>
<gene>
    <name evidence="2" type="ORF">ACFQKE_13075</name>
</gene>
<dbReference type="RefSeq" id="WP_379704813.1">
    <property type="nucleotide sequence ID" value="NZ_JBHTAT010000001.1"/>
</dbReference>
<evidence type="ECO:0000313" key="2">
    <source>
        <dbReference type="EMBL" id="MFC7256214.1"/>
    </source>
</evidence>